<name>A0AAJ6HWX8_9ACTN</name>
<reference evidence="3 4" key="1">
    <citation type="submission" date="2023-07" db="EMBL/GenBank/DDBJ databases">
        <title>Micromonospora profundi TRM 95458 converts glycerol to a new osmotic compound.</title>
        <authorList>
            <person name="Lu D."/>
        </authorList>
    </citation>
    <scope>NUCLEOTIDE SEQUENCE [LARGE SCALE GENOMIC DNA]</scope>
    <source>
        <strain evidence="3 4">TRM95458</strain>
    </source>
</reference>
<keyword evidence="2" id="KW-0812">Transmembrane</keyword>
<feature type="compositionally biased region" description="Low complexity" evidence="1">
    <location>
        <begin position="38"/>
        <end position="47"/>
    </location>
</feature>
<proteinExistence type="predicted"/>
<keyword evidence="2" id="KW-1133">Transmembrane helix</keyword>
<organism evidence="3 4">
    <name type="scientific">Micromonospora profundi</name>
    <dbReference type="NCBI Taxonomy" id="1420889"/>
    <lineage>
        <taxon>Bacteria</taxon>
        <taxon>Bacillati</taxon>
        <taxon>Actinomycetota</taxon>
        <taxon>Actinomycetes</taxon>
        <taxon>Micromonosporales</taxon>
        <taxon>Micromonosporaceae</taxon>
        <taxon>Micromonospora</taxon>
    </lineage>
</organism>
<dbReference type="KEGG" id="mprn:Q3V37_13015"/>
<dbReference type="Proteomes" id="UP001235874">
    <property type="component" value="Chromosome"/>
</dbReference>
<feature type="transmembrane region" description="Helical" evidence="2">
    <location>
        <begin position="192"/>
        <end position="217"/>
    </location>
</feature>
<keyword evidence="4" id="KW-1185">Reference proteome</keyword>
<dbReference type="EMBL" id="CP130472">
    <property type="protein sequence ID" value="WLS48067.1"/>
    <property type="molecule type" value="Genomic_DNA"/>
</dbReference>
<evidence type="ECO:0000256" key="1">
    <source>
        <dbReference type="SAM" id="MobiDB-lite"/>
    </source>
</evidence>
<evidence type="ECO:0000313" key="4">
    <source>
        <dbReference type="Proteomes" id="UP001235874"/>
    </source>
</evidence>
<dbReference type="AlphaFoldDB" id="A0AAJ6HWX8"/>
<sequence length="265" mass="27225">MTVDPAAPRPESEPATQAHPPTDPWASEPPTSALASEPPTAALAAMPPTAPFPPAPQLAAPHPADAIFGTPPVHPAPTAQFPAAPAQSPTSPAISPATAAPYSAPPASYSGPPASFSGPPAQTSGAWPAVGPYPPVAAYPVAAAGFAGPEVVAVQIAEITVSPPVIRTPAGVLPLAGASWHVADYWQREEKIATWALVCAIVGFFCVAIFSLLFLLVKETRHRGTVQVTVTNGAQQYVARIPVSDQGQVQHINNQVNYARSLSSQ</sequence>
<evidence type="ECO:0000313" key="3">
    <source>
        <dbReference type="EMBL" id="WLS48067.1"/>
    </source>
</evidence>
<keyword evidence="2" id="KW-0472">Membrane</keyword>
<accession>A0AAJ6HWX8</accession>
<feature type="compositionally biased region" description="Low complexity" evidence="1">
    <location>
        <begin position="76"/>
        <end position="104"/>
    </location>
</feature>
<feature type="region of interest" description="Disordered" evidence="1">
    <location>
        <begin position="1"/>
        <end position="104"/>
    </location>
</feature>
<protein>
    <submittedName>
        <fullName evidence="3">Uncharacterized protein</fullName>
    </submittedName>
</protein>
<dbReference type="RefSeq" id="WP_306273602.1">
    <property type="nucleotide sequence ID" value="NZ_CP130472.1"/>
</dbReference>
<feature type="compositionally biased region" description="Low complexity" evidence="1">
    <location>
        <begin position="57"/>
        <end position="66"/>
    </location>
</feature>
<evidence type="ECO:0000256" key="2">
    <source>
        <dbReference type="SAM" id="Phobius"/>
    </source>
</evidence>
<gene>
    <name evidence="3" type="ORF">Q3V37_13015</name>
</gene>